<keyword evidence="4" id="KW-1185">Reference proteome</keyword>
<evidence type="ECO:0000256" key="1">
    <source>
        <dbReference type="ARBA" id="ARBA00022679"/>
    </source>
</evidence>
<dbReference type="Pfam" id="PF00583">
    <property type="entry name" value="Acetyltransf_1"/>
    <property type="match status" value="1"/>
</dbReference>
<name>A0A9X1V7B9_9FLAO</name>
<evidence type="ECO:0000313" key="3">
    <source>
        <dbReference type="EMBL" id="MCH4824384.1"/>
    </source>
</evidence>
<reference evidence="3" key="1">
    <citation type="submission" date="2022-03" db="EMBL/GenBank/DDBJ databases">
        <title>Gramella crocea sp. nov., isolated from activated sludge of a seafood processing plant.</title>
        <authorList>
            <person name="Zhang X."/>
        </authorList>
    </citation>
    <scope>NUCLEOTIDE SEQUENCE</scope>
    <source>
        <strain evidence="3">YJ019</strain>
    </source>
</reference>
<protein>
    <submittedName>
        <fullName evidence="3">GNAT family N-acetyltransferase</fullName>
    </submittedName>
</protein>
<dbReference type="InterPro" id="IPR050769">
    <property type="entry name" value="NAT_camello-type"/>
</dbReference>
<evidence type="ECO:0000259" key="2">
    <source>
        <dbReference type="PROSITE" id="PS51186"/>
    </source>
</evidence>
<dbReference type="PANTHER" id="PTHR13947:SF37">
    <property type="entry name" value="LD18367P"/>
    <property type="match status" value="1"/>
</dbReference>
<proteinExistence type="predicted"/>
<dbReference type="AlphaFoldDB" id="A0A9X1V7B9"/>
<accession>A0A9X1V7B9</accession>
<dbReference type="RefSeq" id="WP_240714546.1">
    <property type="nucleotide sequence ID" value="NZ_JAKVTV010000005.1"/>
</dbReference>
<dbReference type="EMBL" id="JAKVTV010000005">
    <property type="protein sequence ID" value="MCH4824384.1"/>
    <property type="molecule type" value="Genomic_DNA"/>
</dbReference>
<dbReference type="InterPro" id="IPR016181">
    <property type="entry name" value="Acyl_CoA_acyltransferase"/>
</dbReference>
<dbReference type="CDD" id="cd04301">
    <property type="entry name" value="NAT_SF"/>
    <property type="match status" value="1"/>
</dbReference>
<evidence type="ECO:0000313" key="4">
    <source>
        <dbReference type="Proteomes" id="UP001139226"/>
    </source>
</evidence>
<keyword evidence="1" id="KW-0808">Transferase</keyword>
<dbReference type="Gene3D" id="3.40.630.30">
    <property type="match status" value="1"/>
</dbReference>
<organism evidence="3 4">
    <name type="scientific">Christiangramia lutea</name>
    <dbReference type="NCBI Taxonomy" id="1607951"/>
    <lineage>
        <taxon>Bacteria</taxon>
        <taxon>Pseudomonadati</taxon>
        <taxon>Bacteroidota</taxon>
        <taxon>Flavobacteriia</taxon>
        <taxon>Flavobacteriales</taxon>
        <taxon>Flavobacteriaceae</taxon>
        <taxon>Christiangramia</taxon>
    </lineage>
</organism>
<dbReference type="GO" id="GO:0008080">
    <property type="term" value="F:N-acetyltransferase activity"/>
    <property type="evidence" value="ECO:0007669"/>
    <property type="project" value="InterPro"/>
</dbReference>
<dbReference type="SUPFAM" id="SSF55729">
    <property type="entry name" value="Acyl-CoA N-acyltransferases (Nat)"/>
    <property type="match status" value="1"/>
</dbReference>
<gene>
    <name evidence="3" type="ORF">ML462_14520</name>
</gene>
<sequence length="169" mass="19043">MKIRKAQPNEFEPIGKLLVEVYSSLEGFPNQNEQPDYYEMLLNIGEITNKPNTQLLVALSDKEEVMGAVVYFSDMSSYGSGGTATTMKKASGFRLLAVDPEFRGRGVGKGLSIACIKQARKDGNNEIIIHSTEFMKLAWSMYEKLGFKRSQDLDFIQKELPVYGFRLKL</sequence>
<dbReference type="PANTHER" id="PTHR13947">
    <property type="entry name" value="GNAT FAMILY N-ACETYLTRANSFERASE"/>
    <property type="match status" value="1"/>
</dbReference>
<dbReference type="InterPro" id="IPR000182">
    <property type="entry name" value="GNAT_dom"/>
</dbReference>
<comment type="caution">
    <text evidence="3">The sequence shown here is derived from an EMBL/GenBank/DDBJ whole genome shotgun (WGS) entry which is preliminary data.</text>
</comment>
<feature type="domain" description="N-acetyltransferase" evidence="2">
    <location>
        <begin position="1"/>
        <end position="169"/>
    </location>
</feature>
<dbReference type="Proteomes" id="UP001139226">
    <property type="component" value="Unassembled WGS sequence"/>
</dbReference>
<dbReference type="PROSITE" id="PS51186">
    <property type="entry name" value="GNAT"/>
    <property type="match status" value="1"/>
</dbReference>